<evidence type="ECO:0000313" key="2">
    <source>
        <dbReference type="Proteomes" id="UP000593578"/>
    </source>
</evidence>
<sequence length="28" mass="3556">MDVSRTKTKVEATTDEELGEWWRRWMQW</sequence>
<gene>
    <name evidence="1" type="ORF">Gorai_022727</name>
</gene>
<accession>A0A7J8NUB0</accession>
<name>A0A7J8NUB0_GOSRA</name>
<reference evidence="1 2" key="1">
    <citation type="journal article" date="2019" name="Genome Biol. Evol.">
        <title>Insights into the evolution of the New World diploid cottons (Gossypium, subgenus Houzingenia) based on genome sequencing.</title>
        <authorList>
            <person name="Grover C.E."/>
            <person name="Arick M.A. 2nd"/>
            <person name="Thrash A."/>
            <person name="Conover J.L."/>
            <person name="Sanders W.S."/>
            <person name="Peterson D.G."/>
            <person name="Frelichowski J.E."/>
            <person name="Scheffler J.A."/>
            <person name="Scheffler B.E."/>
            <person name="Wendel J.F."/>
        </authorList>
    </citation>
    <scope>NUCLEOTIDE SEQUENCE [LARGE SCALE GENOMIC DNA]</scope>
    <source>
        <strain evidence="1">8</strain>
        <tissue evidence="1">Leaf</tissue>
    </source>
</reference>
<feature type="non-terminal residue" evidence="1">
    <location>
        <position position="28"/>
    </location>
</feature>
<dbReference type="Proteomes" id="UP000593578">
    <property type="component" value="Unassembled WGS sequence"/>
</dbReference>
<proteinExistence type="predicted"/>
<evidence type="ECO:0000313" key="1">
    <source>
        <dbReference type="EMBL" id="MBA0580513.1"/>
    </source>
</evidence>
<protein>
    <submittedName>
        <fullName evidence="1">Uncharacterized protein</fullName>
    </submittedName>
</protein>
<dbReference type="EMBL" id="JABEZZ010000002">
    <property type="protein sequence ID" value="MBA0580513.1"/>
    <property type="molecule type" value="Genomic_DNA"/>
</dbReference>
<dbReference type="AlphaFoldDB" id="A0A7J8NUB0"/>
<organism evidence="1 2">
    <name type="scientific">Gossypium raimondii</name>
    <name type="common">Peruvian cotton</name>
    <name type="synonym">Gossypium klotzschianum subsp. raimondii</name>
    <dbReference type="NCBI Taxonomy" id="29730"/>
    <lineage>
        <taxon>Eukaryota</taxon>
        <taxon>Viridiplantae</taxon>
        <taxon>Streptophyta</taxon>
        <taxon>Embryophyta</taxon>
        <taxon>Tracheophyta</taxon>
        <taxon>Spermatophyta</taxon>
        <taxon>Magnoliopsida</taxon>
        <taxon>eudicotyledons</taxon>
        <taxon>Gunneridae</taxon>
        <taxon>Pentapetalae</taxon>
        <taxon>rosids</taxon>
        <taxon>malvids</taxon>
        <taxon>Malvales</taxon>
        <taxon>Malvaceae</taxon>
        <taxon>Malvoideae</taxon>
        <taxon>Gossypium</taxon>
    </lineage>
</organism>
<comment type="caution">
    <text evidence="1">The sequence shown here is derived from an EMBL/GenBank/DDBJ whole genome shotgun (WGS) entry which is preliminary data.</text>
</comment>